<feature type="transmembrane region" description="Helical" evidence="6">
    <location>
        <begin position="284"/>
        <end position="300"/>
    </location>
</feature>
<keyword evidence="2" id="KW-1003">Cell membrane</keyword>
<reference evidence="9" key="1">
    <citation type="submission" date="2023-09" db="EMBL/GenBank/DDBJ databases">
        <title>Flavobacterium sp. 20NA77.7 isolated from freshwater.</title>
        <authorList>
            <person name="Le V."/>
            <person name="Ko S.-R."/>
            <person name="Ahn C.-Y."/>
            <person name="Oh H.-M."/>
        </authorList>
    </citation>
    <scope>NUCLEOTIDE SEQUENCE</scope>
    <source>
        <strain evidence="9">20NA77.7</strain>
    </source>
</reference>
<dbReference type="NCBIfam" id="TIGR00360">
    <property type="entry name" value="ComEC_N-term"/>
    <property type="match status" value="1"/>
</dbReference>
<dbReference type="Pfam" id="PF03772">
    <property type="entry name" value="Competence"/>
    <property type="match status" value="1"/>
</dbReference>
<comment type="subcellular location">
    <subcellularLocation>
        <location evidence="1">Cell membrane</location>
        <topology evidence="1">Multi-pass membrane protein</topology>
    </subcellularLocation>
</comment>
<sequence length="670" mass="76911">MRFIKLPIIPILIVFVCGILVETYSSMTSFVAFVGASSSIIILCVSYIYHIKKHKNSIFFGIPIYLVFFFLGIVSKKESNQLEHESHFSKQLTPSSNLLKGCIVERVKPSAYYTKYVVEIEQTNGYETIGKLLVFAPKKNSHHLTIGTKITIKGKPIFIEPVYNPYQFDYTNYLNNQNIYHSLALKENAKIELQKAKNWRYFIFKIKETLLEQLKTYKLKEDDYNLIAALVFGERTTLSAEVTKNYTQTGVIHILAISGLHIALFYSIILGFLNPLKKYKKGKLIIFYCSLLILWGYALLTGLSASILRAVVVFSLIAYGRLKNRSINMGNILATSAFIILLYNPNYLFDIGFQLSYAAVLSLVFFQPIISKLSYSKYIILLKTKQILLVTLVAQLGVLPLSLYYFGQFPLLFLVTNLIVIPLSSALLLIGLCLVPISFLPDTIRIFFGTIISFLIKLMNGFTAWICQFDVFIIKNIAFHEILVIAAYLLICSVYIFTIETTKTKFKWVLICVFIFQMSYIYLFYYTNPENEFVIFNTYKNSLVALKNNKEVQFLTNNKKSTEQTATDYIRKNFIQKASFIPLENTLYYKYKILCIDSSGVYKTSIEPELVLLTQSPKINLDRLIEQLHPKEIIADGSNYASYVKKWKQTCIKQKIPFHATAEKGLYSIR</sequence>
<dbReference type="RefSeq" id="WP_309532016.1">
    <property type="nucleotide sequence ID" value="NZ_CP133721.1"/>
</dbReference>
<evidence type="ECO:0000256" key="2">
    <source>
        <dbReference type="ARBA" id="ARBA00022475"/>
    </source>
</evidence>
<feature type="transmembrane region" description="Helical" evidence="6">
    <location>
        <begin position="30"/>
        <end position="49"/>
    </location>
</feature>
<protein>
    <submittedName>
        <fullName evidence="9">ComEC/Rec2 family competence protein</fullName>
    </submittedName>
</protein>
<keyword evidence="4 6" id="KW-1133">Transmembrane helix</keyword>
<feature type="transmembrane region" description="Helical" evidence="6">
    <location>
        <begin position="446"/>
        <end position="465"/>
    </location>
</feature>
<proteinExistence type="predicted"/>
<gene>
    <name evidence="9" type="ORF">RF683_09330</name>
</gene>
<feature type="domain" description="ComEC/Rec2-related protein" evidence="7">
    <location>
        <begin position="230"/>
        <end position="495"/>
    </location>
</feature>
<dbReference type="InterPro" id="IPR004477">
    <property type="entry name" value="ComEC_N"/>
</dbReference>
<dbReference type="Pfam" id="PF13567">
    <property type="entry name" value="DUF4131"/>
    <property type="match status" value="1"/>
</dbReference>
<feature type="transmembrane region" description="Helical" evidence="6">
    <location>
        <begin position="477"/>
        <end position="496"/>
    </location>
</feature>
<dbReference type="PANTHER" id="PTHR30619:SF1">
    <property type="entry name" value="RECOMBINATION PROTEIN 2"/>
    <property type="match status" value="1"/>
</dbReference>
<organism evidence="9 10">
    <name type="scientific">Flavobacterium nakdongensis</name>
    <dbReference type="NCBI Taxonomy" id="3073563"/>
    <lineage>
        <taxon>Bacteria</taxon>
        <taxon>Pseudomonadati</taxon>
        <taxon>Bacteroidota</taxon>
        <taxon>Flavobacteriia</taxon>
        <taxon>Flavobacteriales</taxon>
        <taxon>Flavobacteriaceae</taxon>
        <taxon>Flavobacterium</taxon>
    </lineage>
</organism>
<feature type="transmembrane region" description="Helical" evidence="6">
    <location>
        <begin position="355"/>
        <end position="375"/>
    </location>
</feature>
<dbReference type="InterPro" id="IPR025405">
    <property type="entry name" value="DUF4131"/>
</dbReference>
<feature type="transmembrane region" description="Helical" evidence="6">
    <location>
        <begin position="7"/>
        <end position="24"/>
    </location>
</feature>
<keyword evidence="10" id="KW-1185">Reference proteome</keyword>
<accession>A0ABY9RBZ0</accession>
<evidence type="ECO:0000259" key="8">
    <source>
        <dbReference type="Pfam" id="PF13567"/>
    </source>
</evidence>
<name>A0ABY9RBZ0_9FLAO</name>
<feature type="domain" description="DUF4131" evidence="8">
    <location>
        <begin position="35"/>
        <end position="188"/>
    </location>
</feature>
<feature type="transmembrane region" description="Helical" evidence="6">
    <location>
        <begin position="508"/>
        <end position="526"/>
    </location>
</feature>
<feature type="transmembrane region" description="Helical" evidence="6">
    <location>
        <begin position="56"/>
        <end position="74"/>
    </location>
</feature>
<dbReference type="EMBL" id="CP133721">
    <property type="protein sequence ID" value="WMW77681.1"/>
    <property type="molecule type" value="Genomic_DNA"/>
</dbReference>
<feature type="transmembrane region" description="Helical" evidence="6">
    <location>
        <begin position="329"/>
        <end position="349"/>
    </location>
</feature>
<feature type="transmembrane region" description="Helical" evidence="6">
    <location>
        <begin position="251"/>
        <end position="272"/>
    </location>
</feature>
<dbReference type="Proteomes" id="UP001180481">
    <property type="component" value="Chromosome"/>
</dbReference>
<keyword evidence="3 6" id="KW-0812">Transmembrane</keyword>
<evidence type="ECO:0000259" key="7">
    <source>
        <dbReference type="Pfam" id="PF03772"/>
    </source>
</evidence>
<keyword evidence="5 6" id="KW-0472">Membrane</keyword>
<dbReference type="PANTHER" id="PTHR30619">
    <property type="entry name" value="DNA INTERNALIZATION/COMPETENCE PROTEIN COMEC/REC2"/>
    <property type="match status" value="1"/>
</dbReference>
<evidence type="ECO:0000256" key="3">
    <source>
        <dbReference type="ARBA" id="ARBA00022692"/>
    </source>
</evidence>
<evidence type="ECO:0000256" key="6">
    <source>
        <dbReference type="SAM" id="Phobius"/>
    </source>
</evidence>
<dbReference type="InterPro" id="IPR052159">
    <property type="entry name" value="Competence_DNA_uptake"/>
</dbReference>
<evidence type="ECO:0000313" key="9">
    <source>
        <dbReference type="EMBL" id="WMW77681.1"/>
    </source>
</evidence>
<feature type="transmembrane region" description="Helical" evidence="6">
    <location>
        <begin position="412"/>
        <end position="434"/>
    </location>
</feature>
<evidence type="ECO:0000256" key="1">
    <source>
        <dbReference type="ARBA" id="ARBA00004651"/>
    </source>
</evidence>
<evidence type="ECO:0000256" key="5">
    <source>
        <dbReference type="ARBA" id="ARBA00023136"/>
    </source>
</evidence>
<evidence type="ECO:0000256" key="4">
    <source>
        <dbReference type="ARBA" id="ARBA00022989"/>
    </source>
</evidence>
<evidence type="ECO:0000313" key="10">
    <source>
        <dbReference type="Proteomes" id="UP001180481"/>
    </source>
</evidence>
<feature type="transmembrane region" description="Helical" evidence="6">
    <location>
        <begin position="387"/>
        <end position="406"/>
    </location>
</feature>